<feature type="region of interest" description="Disordered" evidence="1">
    <location>
        <begin position="46"/>
        <end position="67"/>
    </location>
</feature>
<evidence type="ECO:0000313" key="3">
    <source>
        <dbReference type="Proteomes" id="UP000307510"/>
    </source>
</evidence>
<organism evidence="2 3">
    <name type="scientific">Pseudomonas nitroreducens</name>
    <dbReference type="NCBI Taxonomy" id="46680"/>
    <lineage>
        <taxon>Bacteria</taxon>
        <taxon>Pseudomonadati</taxon>
        <taxon>Pseudomonadota</taxon>
        <taxon>Gammaproteobacteria</taxon>
        <taxon>Pseudomonadales</taxon>
        <taxon>Pseudomonadaceae</taxon>
        <taxon>Pseudomonas</taxon>
    </lineage>
</organism>
<comment type="caution">
    <text evidence="2">The sequence shown here is derived from an EMBL/GenBank/DDBJ whole genome shotgun (WGS) entry which is preliminary data.</text>
</comment>
<feature type="compositionally biased region" description="Low complexity" evidence="1">
    <location>
        <begin position="213"/>
        <end position="243"/>
    </location>
</feature>
<sequence>MYGAFRKPQAGGPITGPGTGTSDSIQTEVPEGTYILPADTTQALGLGARRRGAAQSPAQQQGFGARRKQLPVNVSAGEFEVTPEQVHAVGAQVLDVAKAATHEPVPEVADKGREMFFANGGLVDDPNQPRIPGNAGRAQQMQTQFNQPVMGPRGAVGQAAPSTPAQPQLGTGDLGNWLRDQPNTQMPEYRFGARRQAATGESGGAGGSGGAGQPPATTESPAVSLAAPAPNPAVAPNATASSPLTPERIQAMARQAMRTPFTGEAPALPGINQALPEDNGWRRSGFGAGRQGGEIAARVGTGGQAEFSNDAGTVASASGNYGNFGARRPAGAPAAQPGYGAFRRTPEDLAATGSAANLGNGVGTFSQMQAGDSQLALDRFERANQQRQQMVDVAHRGELGNNGGQVNVVYDSTRAPTLGEVQRANFERSQAGTDALRTRSASDAALANQRIASEAQQMGTEDLQQQRLQQQVAGGNFELQQQERIDQLRAQLGDPSLSAEQRAQAQQAYTYLTTPAKDRYRTQDVILGRDDTGRDIRGTQLFDVTTGRPVAGQAATQSAAPPPAAAVQALKASPERAAEFDAKYGAGSAARYLAG</sequence>
<reference evidence="2 3" key="1">
    <citation type="submission" date="2019-05" db="EMBL/GenBank/DDBJ databases">
        <authorList>
            <person name="Moore K."/>
            <person name="O'Neill P."/>
            <person name="Farbos A."/>
            <person name="Studholme D.J."/>
        </authorList>
    </citation>
    <scope>NUCLEOTIDE SEQUENCE [LARGE SCALE GENOMIC DNA]</scope>
    <source>
        <strain evidence="2 3">DSM 9128</strain>
    </source>
</reference>
<protein>
    <submittedName>
        <fullName evidence="2">Uncharacterized protein</fullName>
    </submittedName>
</protein>
<reference evidence="3" key="2">
    <citation type="submission" date="2019-06" db="EMBL/GenBank/DDBJ databases">
        <title>AzeR, a transcriptional regulator that responds to azelaic acid in Pseudomonas nitroreducens.</title>
        <authorList>
            <person name="Bez C."/>
            <person name="Javvadi S.G."/>
            <person name="Bertani I."/>
            <person name="Devescovi G."/>
            <person name="Studholme D.J."/>
            <person name="Geller A."/>
            <person name="Levy A."/>
            <person name="Venturi V."/>
        </authorList>
    </citation>
    <scope>NUCLEOTIDE SEQUENCE [LARGE SCALE GENOMIC DNA]</scope>
    <source>
        <strain evidence="3">DSM 9128</strain>
    </source>
</reference>
<dbReference type="Proteomes" id="UP000307510">
    <property type="component" value="Unassembled WGS sequence"/>
</dbReference>
<evidence type="ECO:0000256" key="1">
    <source>
        <dbReference type="SAM" id="MobiDB-lite"/>
    </source>
</evidence>
<evidence type="ECO:0000313" key="2">
    <source>
        <dbReference type="EMBL" id="TLP68249.1"/>
    </source>
</evidence>
<name>A0A5R8ZRH2_PSENT</name>
<dbReference type="RefSeq" id="WP_138217188.1">
    <property type="nucleotide sequence ID" value="NZ_VASG01000014.1"/>
</dbReference>
<proteinExistence type="predicted"/>
<dbReference type="EMBL" id="VASG01000014">
    <property type="protein sequence ID" value="TLP68249.1"/>
    <property type="molecule type" value="Genomic_DNA"/>
</dbReference>
<dbReference type="AlphaFoldDB" id="A0A5R8ZRH2"/>
<feature type="region of interest" description="Disordered" evidence="1">
    <location>
        <begin position="1"/>
        <end position="26"/>
    </location>
</feature>
<gene>
    <name evidence="2" type="ORF">FEA48_30820</name>
</gene>
<feature type="compositionally biased region" description="Gly residues" evidence="1">
    <location>
        <begin position="201"/>
        <end position="212"/>
    </location>
</feature>
<accession>A0A5R8ZRH2</accession>
<feature type="region of interest" description="Disordered" evidence="1">
    <location>
        <begin position="197"/>
        <end position="243"/>
    </location>
</feature>